<feature type="coiled-coil region" evidence="1">
    <location>
        <begin position="53"/>
        <end position="80"/>
    </location>
</feature>
<organism evidence="3 4">
    <name type="scientific">Phyllobacterium brassicacearum</name>
    <dbReference type="NCBI Taxonomy" id="314235"/>
    <lineage>
        <taxon>Bacteria</taxon>
        <taxon>Pseudomonadati</taxon>
        <taxon>Pseudomonadota</taxon>
        <taxon>Alphaproteobacteria</taxon>
        <taxon>Hyphomicrobiales</taxon>
        <taxon>Phyllobacteriaceae</taxon>
        <taxon>Phyllobacterium</taxon>
    </lineage>
</organism>
<dbReference type="AlphaFoldDB" id="A0A2P7BUL4"/>
<reference evidence="4" key="1">
    <citation type="submission" date="2017-11" db="EMBL/GenBank/DDBJ databases">
        <authorList>
            <person name="Kuznetsova I."/>
            <person name="Sazanova A."/>
            <person name="Chirak E."/>
            <person name="Safronova V."/>
            <person name="Willems A."/>
        </authorList>
    </citation>
    <scope>NUCLEOTIDE SEQUENCE [LARGE SCALE GENOMIC DNA]</scope>
    <source>
        <strain evidence="4">STM 196</strain>
    </source>
</reference>
<dbReference type="InterPro" id="IPR014158">
    <property type="entry name" value="T4SS_VirB5"/>
</dbReference>
<dbReference type="OrthoDB" id="7840723at2"/>
<dbReference type="EMBL" id="PGGO01000002">
    <property type="protein sequence ID" value="PSH70131.1"/>
    <property type="molecule type" value="Genomic_DNA"/>
</dbReference>
<keyword evidence="4" id="KW-1185">Reference proteome</keyword>
<protein>
    <submittedName>
        <fullName evidence="3">P-type DNA transfer protein VirB5</fullName>
    </submittedName>
</protein>
<name>A0A2P7BUL4_9HYPH</name>
<dbReference type="SUPFAM" id="SSF101082">
    <property type="entry name" value="Typo IV secretion system protein TraC"/>
    <property type="match status" value="1"/>
</dbReference>
<feature type="signal peptide" evidence="2">
    <location>
        <begin position="1"/>
        <end position="42"/>
    </location>
</feature>
<evidence type="ECO:0000256" key="2">
    <source>
        <dbReference type="SAM" id="SignalP"/>
    </source>
</evidence>
<dbReference type="Pfam" id="PF07996">
    <property type="entry name" value="T4SS"/>
    <property type="match status" value="1"/>
</dbReference>
<dbReference type="CDD" id="cd14262">
    <property type="entry name" value="VirB5_like"/>
    <property type="match status" value="1"/>
</dbReference>
<feature type="chain" id="PRO_5015108761" evidence="2">
    <location>
        <begin position="43"/>
        <end position="253"/>
    </location>
</feature>
<evidence type="ECO:0000256" key="1">
    <source>
        <dbReference type="SAM" id="Coils"/>
    </source>
</evidence>
<sequence>MTRIYAVRSQSQFGRVCKLIRVSRSIVLATGVALAAAASAHAQGIPVIDATAVAKHLEQISELQKQLQEARKIYDTANHLKESMNGITDIKDVAGLLSNSDFQQYLPQEYSQYSGAVNDLINGNVGGFAKQYDYYQREGNSPANDFYYNELNRRKDETYKDMAVGEAVYNQASRRAEGLNELKDKLASASTPKEVLDLQARISAESAFLQNDINRMQGLAMIQEARNRVDRQRSIERKNQYLDEIRSAVGSKG</sequence>
<keyword evidence="2" id="KW-0732">Signal</keyword>
<keyword evidence="1" id="KW-0175">Coiled coil</keyword>
<dbReference type="Gene3D" id="1.20.58.430">
    <property type="entry name" value="Type IV secretion system, VirB5-domain"/>
    <property type="match status" value="1"/>
</dbReference>
<dbReference type="Proteomes" id="UP000241444">
    <property type="component" value="Unassembled WGS sequence"/>
</dbReference>
<dbReference type="InterPro" id="IPR023220">
    <property type="entry name" value="T4SS_VirB5-domain"/>
</dbReference>
<evidence type="ECO:0000313" key="3">
    <source>
        <dbReference type="EMBL" id="PSH70131.1"/>
    </source>
</evidence>
<gene>
    <name evidence="3" type="ORF">CU102_03260</name>
</gene>
<dbReference type="RefSeq" id="WP_106709547.1">
    <property type="nucleotide sequence ID" value="NZ_PGGO01000002.1"/>
</dbReference>
<comment type="caution">
    <text evidence="3">The sequence shown here is derived from an EMBL/GenBank/DDBJ whole genome shotgun (WGS) entry which is preliminary data.</text>
</comment>
<accession>A0A2P7BUL4</accession>
<proteinExistence type="predicted"/>
<evidence type="ECO:0000313" key="4">
    <source>
        <dbReference type="Proteomes" id="UP000241444"/>
    </source>
</evidence>